<dbReference type="Gene3D" id="3.40.630.30">
    <property type="match status" value="1"/>
</dbReference>
<dbReference type="InterPro" id="IPR050276">
    <property type="entry name" value="MshD_Acetyltransferase"/>
</dbReference>
<dbReference type="PROSITE" id="PS51186">
    <property type="entry name" value="GNAT"/>
    <property type="match status" value="1"/>
</dbReference>
<protein>
    <submittedName>
        <fullName evidence="2">N-acetyltransferase</fullName>
    </submittedName>
</protein>
<dbReference type="InterPro" id="IPR000182">
    <property type="entry name" value="GNAT_dom"/>
</dbReference>
<dbReference type="InterPro" id="IPR016181">
    <property type="entry name" value="Acyl_CoA_acyltransferase"/>
</dbReference>
<feature type="domain" description="N-acetyltransferase" evidence="1">
    <location>
        <begin position="2"/>
        <end position="153"/>
    </location>
</feature>
<dbReference type="CDD" id="cd04301">
    <property type="entry name" value="NAT_SF"/>
    <property type="match status" value="1"/>
</dbReference>
<keyword evidence="3" id="KW-1185">Reference proteome</keyword>
<proteinExistence type="predicted"/>
<dbReference type="SUPFAM" id="SSF55729">
    <property type="entry name" value="Acyl-CoA N-acyltransferases (Nat)"/>
    <property type="match status" value="1"/>
</dbReference>
<name>A0ABS5C6P2_9BACL</name>
<dbReference type="EMBL" id="JAGKSP010000001">
    <property type="protein sequence ID" value="MBP3961317.1"/>
    <property type="molecule type" value="Genomic_DNA"/>
</dbReference>
<reference evidence="2 3" key="1">
    <citation type="submission" date="2021-04" db="EMBL/GenBank/DDBJ databases">
        <title>Paenibacillus sp. DLE-14 whole genome sequence.</title>
        <authorList>
            <person name="Ham Y.J."/>
        </authorList>
    </citation>
    <scope>NUCLEOTIDE SEQUENCE [LARGE SCALE GENOMIC DNA]</scope>
    <source>
        <strain evidence="2 3">DLE-14</strain>
    </source>
</reference>
<organism evidence="2 3">
    <name type="scientific">Paenibacillus lignilyticus</name>
    <dbReference type="NCBI Taxonomy" id="1172615"/>
    <lineage>
        <taxon>Bacteria</taxon>
        <taxon>Bacillati</taxon>
        <taxon>Bacillota</taxon>
        <taxon>Bacilli</taxon>
        <taxon>Bacillales</taxon>
        <taxon>Paenibacillaceae</taxon>
        <taxon>Paenibacillus</taxon>
    </lineage>
</organism>
<dbReference type="PANTHER" id="PTHR43617:SF2">
    <property type="entry name" value="UPF0039 PROTEIN SLL0451"/>
    <property type="match status" value="1"/>
</dbReference>
<accession>A0ABS5C6P2</accession>
<dbReference type="RefSeq" id="WP_210654701.1">
    <property type="nucleotide sequence ID" value="NZ_JAGKSP010000001.1"/>
</dbReference>
<evidence type="ECO:0000313" key="2">
    <source>
        <dbReference type="EMBL" id="MBP3961317.1"/>
    </source>
</evidence>
<dbReference type="PANTHER" id="PTHR43617">
    <property type="entry name" value="L-AMINO ACID N-ACETYLTRANSFERASE"/>
    <property type="match status" value="1"/>
</dbReference>
<sequence>MNTLRTETSADRGAVWQVNVEAFGNREEEAKLVERIRKSDSFIASLSLVAESEGGIVGHALFSKASIVVGDKDHEVIVLAPIAVLPAFQKQGSGKQLIEEGLSRSRELGYPGVLLIGHPDYYPRFGFRQARTFGLVLKQFEVSDEVFMAVELTDGALLALQGGELRYPDAFFRS</sequence>
<evidence type="ECO:0000313" key="3">
    <source>
        <dbReference type="Proteomes" id="UP000673394"/>
    </source>
</evidence>
<dbReference type="Pfam" id="PF13527">
    <property type="entry name" value="Acetyltransf_9"/>
    <property type="match status" value="1"/>
</dbReference>
<comment type="caution">
    <text evidence="2">The sequence shown here is derived from an EMBL/GenBank/DDBJ whole genome shotgun (WGS) entry which is preliminary data.</text>
</comment>
<gene>
    <name evidence="2" type="ORF">I8J30_01235</name>
</gene>
<evidence type="ECO:0000259" key="1">
    <source>
        <dbReference type="PROSITE" id="PS51186"/>
    </source>
</evidence>
<dbReference type="Proteomes" id="UP000673394">
    <property type="component" value="Unassembled WGS sequence"/>
</dbReference>